<name>A0AA86QN15_9EUKA</name>
<evidence type="ECO:0000313" key="4">
    <source>
        <dbReference type="Proteomes" id="UP001642409"/>
    </source>
</evidence>
<dbReference type="EMBL" id="CATOUU010000880">
    <property type="protein sequence ID" value="CAI9956927.1"/>
    <property type="molecule type" value="Genomic_DNA"/>
</dbReference>
<accession>A0AA86QN15</accession>
<keyword evidence="1" id="KW-0472">Membrane</keyword>
<reference evidence="3 4" key="2">
    <citation type="submission" date="2024-07" db="EMBL/GenBank/DDBJ databases">
        <authorList>
            <person name="Akdeniz Z."/>
        </authorList>
    </citation>
    <scope>NUCLEOTIDE SEQUENCE [LARGE SCALE GENOMIC DNA]</scope>
</reference>
<keyword evidence="1" id="KW-1133">Transmembrane helix</keyword>
<dbReference type="AlphaFoldDB" id="A0AA86QN15"/>
<feature type="transmembrane region" description="Helical" evidence="1">
    <location>
        <begin position="21"/>
        <end position="44"/>
    </location>
</feature>
<organism evidence="2">
    <name type="scientific">Hexamita inflata</name>
    <dbReference type="NCBI Taxonomy" id="28002"/>
    <lineage>
        <taxon>Eukaryota</taxon>
        <taxon>Metamonada</taxon>
        <taxon>Diplomonadida</taxon>
        <taxon>Hexamitidae</taxon>
        <taxon>Hexamitinae</taxon>
        <taxon>Hexamita</taxon>
    </lineage>
</organism>
<reference evidence="2" key="1">
    <citation type="submission" date="2023-06" db="EMBL/GenBank/DDBJ databases">
        <authorList>
            <person name="Kurt Z."/>
        </authorList>
    </citation>
    <scope>NUCLEOTIDE SEQUENCE</scope>
</reference>
<comment type="caution">
    <text evidence="2">The sequence shown here is derived from an EMBL/GenBank/DDBJ whole genome shotgun (WGS) entry which is preliminary data.</text>
</comment>
<keyword evidence="1" id="KW-0812">Transmembrane</keyword>
<protein>
    <submittedName>
        <fullName evidence="3">Hypothetical_protein</fullName>
    </submittedName>
</protein>
<evidence type="ECO:0000313" key="3">
    <source>
        <dbReference type="EMBL" id="CAL6026221.1"/>
    </source>
</evidence>
<evidence type="ECO:0000256" key="1">
    <source>
        <dbReference type="SAM" id="Phobius"/>
    </source>
</evidence>
<sequence>MDVHEQLHQQDQKILSTTGSSLIIALLVSNLNTQFMMFGLIGFYNIISGQTKNSGTIIDIKLVSCDLTANGTLYHAFSGAIIGYIYQKANIQINNTMLAQHNITAISDLLATLAGCYVGESAQEASIIIQNSNTNQCQLSSISNTTWNAYIGGVISKIFSYSQIINIQMVNISLFAQSKILTTQINLNAQSYQASFVAGILGQSLKNDLKIDNCNLNNINITVQGYRTEKSLYIYYQTGEYQINNVTASGTIVINNVYITYCNFTYKLRKWMLKWFFVQHFGLQYFYTVTEYITIQQPNYLQLIVVLQQYYQIREYKHQCLLFQILFGLPSNMYQYLHFICQVQDEEISFINLKDEVACPNNSMALQYAESCDLNFISQLNTYLVVNSFEKSLQSQDFQFSD</sequence>
<proteinExistence type="predicted"/>
<dbReference type="EMBL" id="CAXDID020000101">
    <property type="protein sequence ID" value="CAL6026221.1"/>
    <property type="molecule type" value="Genomic_DNA"/>
</dbReference>
<evidence type="ECO:0000313" key="2">
    <source>
        <dbReference type="EMBL" id="CAI9956927.1"/>
    </source>
</evidence>
<dbReference type="Proteomes" id="UP001642409">
    <property type="component" value="Unassembled WGS sequence"/>
</dbReference>
<gene>
    <name evidence="3" type="ORF">HINF_LOCUS30742</name>
    <name evidence="2" type="ORF">HINF_LOCUS44572</name>
</gene>
<keyword evidence="4" id="KW-1185">Reference proteome</keyword>